<evidence type="ECO:0000256" key="2">
    <source>
        <dbReference type="PROSITE-ProRule" id="PRU00335"/>
    </source>
</evidence>
<name>A0ABV6QHU9_9ACTN</name>
<dbReference type="Proteomes" id="UP001589890">
    <property type="component" value="Unassembled WGS sequence"/>
</dbReference>
<dbReference type="PROSITE" id="PS50977">
    <property type="entry name" value="HTH_TETR_2"/>
    <property type="match status" value="1"/>
</dbReference>
<dbReference type="EMBL" id="JBHLTC010000009">
    <property type="protein sequence ID" value="MFC0624100.1"/>
    <property type="molecule type" value="Genomic_DNA"/>
</dbReference>
<evidence type="ECO:0000313" key="4">
    <source>
        <dbReference type="EMBL" id="MFC0624100.1"/>
    </source>
</evidence>
<reference evidence="4 5" key="1">
    <citation type="submission" date="2024-09" db="EMBL/GenBank/DDBJ databases">
        <authorList>
            <person name="Sun Q."/>
            <person name="Mori K."/>
        </authorList>
    </citation>
    <scope>NUCLEOTIDE SEQUENCE [LARGE SCALE GENOMIC DNA]</scope>
    <source>
        <strain evidence="4 5">CGMCC 1.15906</strain>
    </source>
</reference>
<dbReference type="SUPFAM" id="SSF46689">
    <property type="entry name" value="Homeodomain-like"/>
    <property type="match status" value="1"/>
</dbReference>
<evidence type="ECO:0000313" key="5">
    <source>
        <dbReference type="Proteomes" id="UP001589890"/>
    </source>
</evidence>
<keyword evidence="5" id="KW-1185">Reference proteome</keyword>
<dbReference type="InterPro" id="IPR041484">
    <property type="entry name" value="TetR_C_25"/>
</dbReference>
<dbReference type="Gene3D" id="1.10.357.10">
    <property type="entry name" value="Tetracycline Repressor, domain 2"/>
    <property type="match status" value="1"/>
</dbReference>
<dbReference type="InterPro" id="IPR001647">
    <property type="entry name" value="HTH_TetR"/>
</dbReference>
<evidence type="ECO:0000259" key="3">
    <source>
        <dbReference type="PROSITE" id="PS50977"/>
    </source>
</evidence>
<proteinExistence type="predicted"/>
<feature type="DNA-binding region" description="H-T-H motif" evidence="2">
    <location>
        <begin position="36"/>
        <end position="55"/>
    </location>
</feature>
<dbReference type="PANTHER" id="PTHR30055">
    <property type="entry name" value="HTH-TYPE TRANSCRIPTIONAL REGULATOR RUTR"/>
    <property type="match status" value="1"/>
</dbReference>
<gene>
    <name evidence="4" type="ORF">ACFFGN_08500</name>
</gene>
<dbReference type="Pfam" id="PF17933">
    <property type="entry name" value="TetR_C_25"/>
    <property type="match status" value="1"/>
</dbReference>
<dbReference type="PANTHER" id="PTHR30055:SF146">
    <property type="entry name" value="HTH-TYPE TRANSCRIPTIONAL DUAL REGULATOR CECR"/>
    <property type="match status" value="1"/>
</dbReference>
<feature type="domain" description="HTH tetR-type" evidence="3">
    <location>
        <begin position="14"/>
        <end position="73"/>
    </location>
</feature>
<protein>
    <submittedName>
        <fullName evidence="4">TetR family transcriptional regulator</fullName>
    </submittedName>
</protein>
<sequence>MESVDAVPASAVVEATMARIRDAAVRRFGSDGFGAGLRVIAADAGVTAGLVVHHFGSKDGLRQACDRFVLGQIREAKLKSTTSKNTADLLAQLADVEASAPLALYAVRSLQAGGELALAFTEQMVRDADEYLAAGVEAGVIKPSRDPAARARYLALQSLGSLLLWVTLQPKSAQEDFAGAMRRMSDEVTAPALELFTQGLFVDRSMLDSYLMYVPDPPDGTAAAH</sequence>
<dbReference type="InterPro" id="IPR009057">
    <property type="entry name" value="Homeodomain-like_sf"/>
</dbReference>
<keyword evidence="1 2" id="KW-0238">DNA-binding</keyword>
<evidence type="ECO:0000256" key="1">
    <source>
        <dbReference type="ARBA" id="ARBA00023125"/>
    </source>
</evidence>
<accession>A0ABV6QHU9</accession>
<dbReference type="PRINTS" id="PR00455">
    <property type="entry name" value="HTHTETR"/>
</dbReference>
<dbReference type="InterPro" id="IPR050109">
    <property type="entry name" value="HTH-type_TetR-like_transc_reg"/>
</dbReference>
<dbReference type="RefSeq" id="WP_380044882.1">
    <property type="nucleotide sequence ID" value="NZ_JBHLTC010000009.1"/>
</dbReference>
<dbReference type="Pfam" id="PF00440">
    <property type="entry name" value="TetR_N"/>
    <property type="match status" value="1"/>
</dbReference>
<dbReference type="InterPro" id="IPR036271">
    <property type="entry name" value="Tet_transcr_reg_TetR-rel_C_sf"/>
</dbReference>
<comment type="caution">
    <text evidence="4">The sequence shown here is derived from an EMBL/GenBank/DDBJ whole genome shotgun (WGS) entry which is preliminary data.</text>
</comment>
<organism evidence="4 5">
    <name type="scientific">Kribbella deserti</name>
    <dbReference type="NCBI Taxonomy" id="1926257"/>
    <lineage>
        <taxon>Bacteria</taxon>
        <taxon>Bacillati</taxon>
        <taxon>Actinomycetota</taxon>
        <taxon>Actinomycetes</taxon>
        <taxon>Propionibacteriales</taxon>
        <taxon>Kribbellaceae</taxon>
        <taxon>Kribbella</taxon>
    </lineage>
</organism>
<dbReference type="SUPFAM" id="SSF48498">
    <property type="entry name" value="Tetracyclin repressor-like, C-terminal domain"/>
    <property type="match status" value="1"/>
</dbReference>